<comment type="caution">
    <text evidence="2">The sequence shown here is derived from an EMBL/GenBank/DDBJ whole genome shotgun (WGS) entry which is preliminary data.</text>
</comment>
<feature type="compositionally biased region" description="Basic and acidic residues" evidence="1">
    <location>
        <begin position="60"/>
        <end position="78"/>
    </location>
</feature>
<dbReference type="Proteomes" id="UP000476176">
    <property type="component" value="Unassembled WGS sequence"/>
</dbReference>
<proteinExistence type="predicted"/>
<evidence type="ECO:0000256" key="1">
    <source>
        <dbReference type="SAM" id="MobiDB-lite"/>
    </source>
</evidence>
<feature type="region of interest" description="Disordered" evidence="1">
    <location>
        <begin position="48"/>
        <end position="78"/>
    </location>
</feature>
<name>A0A6G0M9N0_9STRA</name>
<gene>
    <name evidence="2" type="ORF">PF004_g31472</name>
</gene>
<sequence length="78" mass="9165">MSGFKRGGASCVEKPGKTKQDQRGVDFFVGEKELMGYLDRVDLEEMRKQVAKSSKPPRRLLRDRMRKPLERLRQTRVR</sequence>
<evidence type="ECO:0000313" key="3">
    <source>
        <dbReference type="Proteomes" id="UP000476176"/>
    </source>
</evidence>
<feature type="region of interest" description="Disordered" evidence="1">
    <location>
        <begin position="1"/>
        <end position="20"/>
    </location>
</feature>
<dbReference type="AlphaFoldDB" id="A0A6G0M9N0"/>
<protein>
    <submittedName>
        <fullName evidence="2">Uncharacterized protein</fullName>
    </submittedName>
</protein>
<dbReference type="EMBL" id="QXGC01007884">
    <property type="protein sequence ID" value="KAE9159629.1"/>
    <property type="molecule type" value="Genomic_DNA"/>
</dbReference>
<accession>A0A6G0M9N0</accession>
<organism evidence="2 3">
    <name type="scientific">Phytophthora fragariae</name>
    <dbReference type="NCBI Taxonomy" id="53985"/>
    <lineage>
        <taxon>Eukaryota</taxon>
        <taxon>Sar</taxon>
        <taxon>Stramenopiles</taxon>
        <taxon>Oomycota</taxon>
        <taxon>Peronosporomycetes</taxon>
        <taxon>Peronosporales</taxon>
        <taxon>Peronosporaceae</taxon>
        <taxon>Phytophthora</taxon>
    </lineage>
</organism>
<evidence type="ECO:0000313" key="2">
    <source>
        <dbReference type="EMBL" id="KAE9159629.1"/>
    </source>
</evidence>
<reference evidence="2 3" key="1">
    <citation type="submission" date="2018-09" db="EMBL/GenBank/DDBJ databases">
        <title>Genomic investigation of the strawberry pathogen Phytophthora fragariae indicates pathogenicity is determined by transcriptional variation in three key races.</title>
        <authorList>
            <person name="Adams T.M."/>
            <person name="Armitage A.D."/>
            <person name="Sobczyk M.K."/>
            <person name="Bates H.J."/>
            <person name="Dunwell J.M."/>
            <person name="Nellist C.F."/>
            <person name="Harrison R.J."/>
        </authorList>
    </citation>
    <scope>NUCLEOTIDE SEQUENCE [LARGE SCALE GENOMIC DNA]</scope>
    <source>
        <strain evidence="2 3">BC-23</strain>
    </source>
</reference>